<dbReference type="GO" id="GO:0032259">
    <property type="term" value="P:methylation"/>
    <property type="evidence" value="ECO:0007669"/>
    <property type="project" value="UniProtKB-KW"/>
</dbReference>
<feature type="region of interest" description="Disordered" evidence="6">
    <location>
        <begin position="345"/>
        <end position="367"/>
    </location>
</feature>
<evidence type="ECO:0000313" key="8">
    <source>
        <dbReference type="Proteomes" id="UP000250140"/>
    </source>
</evidence>
<dbReference type="EC" id="2.1.1.22" evidence="2"/>
<reference evidence="7 8" key="1">
    <citation type="journal article" date="2016" name="Nat. Commun.">
        <title>Ectomycorrhizal ecology is imprinted in the genome of the dominant symbiotic fungus Cenococcum geophilum.</title>
        <authorList>
            <consortium name="DOE Joint Genome Institute"/>
            <person name="Peter M."/>
            <person name="Kohler A."/>
            <person name="Ohm R.A."/>
            <person name="Kuo A."/>
            <person name="Krutzmann J."/>
            <person name="Morin E."/>
            <person name="Arend M."/>
            <person name="Barry K.W."/>
            <person name="Binder M."/>
            <person name="Choi C."/>
            <person name="Clum A."/>
            <person name="Copeland A."/>
            <person name="Grisel N."/>
            <person name="Haridas S."/>
            <person name="Kipfer T."/>
            <person name="LaButti K."/>
            <person name="Lindquist E."/>
            <person name="Lipzen A."/>
            <person name="Maire R."/>
            <person name="Meier B."/>
            <person name="Mihaltcheva S."/>
            <person name="Molinier V."/>
            <person name="Murat C."/>
            <person name="Poggeler S."/>
            <person name="Quandt C.A."/>
            <person name="Sperisen C."/>
            <person name="Tritt A."/>
            <person name="Tisserant E."/>
            <person name="Crous P.W."/>
            <person name="Henrissat B."/>
            <person name="Nehls U."/>
            <person name="Egli S."/>
            <person name="Spatafora J.W."/>
            <person name="Grigoriev I.V."/>
            <person name="Martin F.M."/>
        </authorList>
    </citation>
    <scope>NUCLEOTIDE SEQUENCE [LARGE SCALE GENOMIC DNA]</scope>
    <source>
        <strain evidence="7 8">CBS 207.34</strain>
    </source>
</reference>
<dbReference type="Pfam" id="PF07942">
    <property type="entry name" value="CARME"/>
    <property type="match status" value="1"/>
</dbReference>
<keyword evidence="3" id="KW-0489">Methyltransferase</keyword>
<dbReference type="InterPro" id="IPR012901">
    <property type="entry name" value="CARME"/>
</dbReference>
<evidence type="ECO:0000256" key="2">
    <source>
        <dbReference type="ARBA" id="ARBA00012003"/>
    </source>
</evidence>
<evidence type="ECO:0000256" key="3">
    <source>
        <dbReference type="ARBA" id="ARBA00022603"/>
    </source>
</evidence>
<dbReference type="GO" id="GO:0030735">
    <property type="term" value="F:carnosine N-methyltransferase activity"/>
    <property type="evidence" value="ECO:0007669"/>
    <property type="project" value="UniProtKB-EC"/>
</dbReference>
<evidence type="ECO:0000256" key="1">
    <source>
        <dbReference type="ARBA" id="ARBA00010086"/>
    </source>
</evidence>
<evidence type="ECO:0000256" key="5">
    <source>
        <dbReference type="ARBA" id="ARBA00022691"/>
    </source>
</evidence>
<gene>
    <name evidence="7" type="ORF">AOQ84DRAFT_389696</name>
</gene>
<evidence type="ECO:0000256" key="6">
    <source>
        <dbReference type="SAM" id="MobiDB-lite"/>
    </source>
</evidence>
<name>A0A8E2EYU4_9PEZI</name>
<evidence type="ECO:0000313" key="7">
    <source>
        <dbReference type="EMBL" id="OCL07163.1"/>
    </source>
</evidence>
<proteinExistence type="inferred from homology"/>
<accession>A0A8E2EYU4</accession>
<dbReference type="EMBL" id="KV749921">
    <property type="protein sequence ID" value="OCL07163.1"/>
    <property type="molecule type" value="Genomic_DNA"/>
</dbReference>
<dbReference type="SMART" id="SM01296">
    <property type="entry name" value="N2227"/>
    <property type="match status" value="1"/>
</dbReference>
<keyword evidence="4" id="KW-0808">Transferase</keyword>
<evidence type="ECO:0000256" key="4">
    <source>
        <dbReference type="ARBA" id="ARBA00022679"/>
    </source>
</evidence>
<dbReference type="AlphaFoldDB" id="A0A8E2EYU4"/>
<dbReference type="Proteomes" id="UP000250140">
    <property type="component" value="Unassembled WGS sequence"/>
</dbReference>
<protein>
    <recommendedName>
        <fullName evidence="2">carnosine N-methyltransferase</fullName>
        <ecNumber evidence="2">2.1.1.22</ecNumber>
    </recommendedName>
</protein>
<dbReference type="InterPro" id="IPR029063">
    <property type="entry name" value="SAM-dependent_MTases_sf"/>
</dbReference>
<sequence length="423" mass="46687">MAEGGEWHGDYDPLADPEEQKHLLSVLDSFRSYRRAAHYNATHTRRQAFYSLPSEHWNLLASPPFSVLDSLSQLDDLIDQNADLAEAIFKVGFRSFVTPMLDPAILSTLHATKNDDQLQIYSTVIDKLGIKAAPTDLDKARSCINQFYRDWSAEGASERAAVLSPVLSALAAEFPAANRSKVKVLVPGAGLGRLVFELCAAGFAVEGNELSYHALIASSLVLNHTRAVGEYTLAPFALNGSNNHSRADQFATCKVPDVHPAEALEEASKGARVHAFERMSMTAADFCVLYGSKETKKKFRAVATVFFIDTAPNVIRYVEAVRNCLVKGGIWINIGPLLWHHADRPRGSDNHDEAPGKAQEKDAGIGEPGAVELTDEEVVKLVEHFGFVVEKHEVRTIETGYIQNPKSMLLSVYRPSFWIARKR</sequence>
<comment type="similarity">
    <text evidence="1">Belongs to the carnosine N-methyltransferase family.</text>
</comment>
<dbReference type="PANTHER" id="PTHR12303:SF6">
    <property type="entry name" value="CARNOSINE N-METHYLTRANSFERASE"/>
    <property type="match status" value="1"/>
</dbReference>
<organism evidence="7 8">
    <name type="scientific">Glonium stellatum</name>
    <dbReference type="NCBI Taxonomy" id="574774"/>
    <lineage>
        <taxon>Eukaryota</taxon>
        <taxon>Fungi</taxon>
        <taxon>Dikarya</taxon>
        <taxon>Ascomycota</taxon>
        <taxon>Pezizomycotina</taxon>
        <taxon>Dothideomycetes</taxon>
        <taxon>Pleosporomycetidae</taxon>
        <taxon>Gloniales</taxon>
        <taxon>Gloniaceae</taxon>
        <taxon>Glonium</taxon>
    </lineage>
</organism>
<dbReference type="Gene3D" id="3.40.50.150">
    <property type="entry name" value="Vaccinia Virus protein VP39"/>
    <property type="match status" value="1"/>
</dbReference>
<feature type="compositionally biased region" description="Basic and acidic residues" evidence="6">
    <location>
        <begin position="345"/>
        <end position="364"/>
    </location>
</feature>
<dbReference type="OrthoDB" id="978at2759"/>
<dbReference type="PANTHER" id="PTHR12303">
    <property type="entry name" value="CARNOSINE N-METHYLTRANSFERASE"/>
    <property type="match status" value="1"/>
</dbReference>
<dbReference type="SUPFAM" id="SSF53335">
    <property type="entry name" value="S-adenosyl-L-methionine-dependent methyltransferases"/>
    <property type="match status" value="1"/>
</dbReference>
<keyword evidence="8" id="KW-1185">Reference proteome</keyword>
<keyword evidence="5" id="KW-0949">S-adenosyl-L-methionine</keyword>